<evidence type="ECO:0000256" key="1">
    <source>
        <dbReference type="ARBA" id="ARBA00023002"/>
    </source>
</evidence>
<proteinExistence type="inferred from homology"/>
<keyword evidence="5" id="KW-1185">Reference proteome</keyword>
<dbReference type="PANTHER" id="PTHR10366">
    <property type="entry name" value="NAD DEPENDENT EPIMERASE/DEHYDRATASE"/>
    <property type="match status" value="1"/>
</dbReference>
<dbReference type="SUPFAM" id="SSF51735">
    <property type="entry name" value="NAD(P)-binding Rossmann-fold domains"/>
    <property type="match status" value="1"/>
</dbReference>
<dbReference type="EMBL" id="KV878212">
    <property type="protein sequence ID" value="OJJ35827.1"/>
    <property type="molecule type" value="Genomic_DNA"/>
</dbReference>
<name>A0A1L9RLW6_ASPWE</name>
<gene>
    <name evidence="4" type="ORF">ASPWEDRAFT_41068</name>
</gene>
<protein>
    <recommendedName>
        <fullName evidence="3">NAD-dependent epimerase/dehydratase domain-containing protein</fullName>
    </recommendedName>
</protein>
<evidence type="ECO:0000313" key="5">
    <source>
        <dbReference type="Proteomes" id="UP000184383"/>
    </source>
</evidence>
<evidence type="ECO:0000256" key="2">
    <source>
        <dbReference type="ARBA" id="ARBA00023445"/>
    </source>
</evidence>
<dbReference type="GO" id="GO:0016616">
    <property type="term" value="F:oxidoreductase activity, acting on the CH-OH group of donors, NAD or NADP as acceptor"/>
    <property type="evidence" value="ECO:0007669"/>
    <property type="project" value="TreeGrafter"/>
</dbReference>
<dbReference type="Pfam" id="PF01370">
    <property type="entry name" value="Epimerase"/>
    <property type="match status" value="1"/>
</dbReference>
<dbReference type="InterPro" id="IPR036291">
    <property type="entry name" value="NAD(P)-bd_dom_sf"/>
</dbReference>
<accession>A0A1L9RLW6</accession>
<sequence>MPQFTTALPSGSTILVTGVNGFVASHVADQLLHHGYRIRGSVRDMQKSSWLQNTFEKKYGNDRFELVQVEDMTVDGAWDKAIQDATGIIHVATIFGRSDLVTAIMQANEKLLTAAKKSNVKRFIYTSSSEAAIYTSADKRGQLKVDPQSWNEQAVKDAETPGEDLAKGFQVYCASKTRGEQAIWKWVDENQPQFVLNTVLPSLCFGRSVDPKNQGHASSSAWPSAIFRNELETIKPIIGSIIPTGAYCVDVQDVARLHVAGLLHSDVENERLFAFGSQFVWNDITTLYQKAYPDREFAKELPSMTSARPLEIERAGRAEWLLKEMGTSGWTALEDTLKANIEDLV</sequence>
<dbReference type="GeneID" id="63751308"/>
<keyword evidence="1" id="KW-0560">Oxidoreductase</keyword>
<dbReference type="OrthoDB" id="2735536at2759"/>
<dbReference type="STRING" id="1073089.A0A1L9RLW6"/>
<dbReference type="VEuPathDB" id="FungiDB:ASPWEDRAFT_41068"/>
<dbReference type="PANTHER" id="PTHR10366:SF562">
    <property type="entry name" value="ALDEHYDE REDUCTASE II (AFU_ORTHOLOGUE AFUA_1G11360)"/>
    <property type="match status" value="1"/>
</dbReference>
<evidence type="ECO:0000313" key="4">
    <source>
        <dbReference type="EMBL" id="OJJ35827.1"/>
    </source>
</evidence>
<dbReference type="InterPro" id="IPR001509">
    <property type="entry name" value="Epimerase_deHydtase"/>
</dbReference>
<dbReference type="InterPro" id="IPR050425">
    <property type="entry name" value="NAD(P)_dehydrat-like"/>
</dbReference>
<comment type="similarity">
    <text evidence="2">Belongs to the NAD(P)-dependent epimerase/dehydratase family. Dihydroflavonol-4-reductase subfamily.</text>
</comment>
<dbReference type="Proteomes" id="UP000184383">
    <property type="component" value="Unassembled WGS sequence"/>
</dbReference>
<feature type="domain" description="NAD-dependent epimerase/dehydratase" evidence="3">
    <location>
        <begin position="14"/>
        <end position="265"/>
    </location>
</feature>
<dbReference type="RefSeq" id="XP_040689503.1">
    <property type="nucleotide sequence ID" value="XM_040835460.1"/>
</dbReference>
<dbReference type="AlphaFoldDB" id="A0A1L9RLW6"/>
<organism evidence="4 5">
    <name type="scientific">Aspergillus wentii DTO 134E9</name>
    <dbReference type="NCBI Taxonomy" id="1073089"/>
    <lineage>
        <taxon>Eukaryota</taxon>
        <taxon>Fungi</taxon>
        <taxon>Dikarya</taxon>
        <taxon>Ascomycota</taxon>
        <taxon>Pezizomycotina</taxon>
        <taxon>Eurotiomycetes</taxon>
        <taxon>Eurotiomycetidae</taxon>
        <taxon>Eurotiales</taxon>
        <taxon>Aspergillaceae</taxon>
        <taxon>Aspergillus</taxon>
        <taxon>Aspergillus subgen. Cremei</taxon>
    </lineage>
</organism>
<reference evidence="5" key="1">
    <citation type="journal article" date="2017" name="Genome Biol.">
        <title>Comparative genomics reveals high biological diversity and specific adaptations in the industrially and medically important fungal genus Aspergillus.</title>
        <authorList>
            <person name="de Vries R.P."/>
            <person name="Riley R."/>
            <person name="Wiebenga A."/>
            <person name="Aguilar-Osorio G."/>
            <person name="Amillis S."/>
            <person name="Uchima C.A."/>
            <person name="Anderluh G."/>
            <person name="Asadollahi M."/>
            <person name="Askin M."/>
            <person name="Barry K."/>
            <person name="Battaglia E."/>
            <person name="Bayram O."/>
            <person name="Benocci T."/>
            <person name="Braus-Stromeyer S.A."/>
            <person name="Caldana C."/>
            <person name="Canovas D."/>
            <person name="Cerqueira G.C."/>
            <person name="Chen F."/>
            <person name="Chen W."/>
            <person name="Choi C."/>
            <person name="Clum A."/>
            <person name="Dos Santos R.A."/>
            <person name="Damasio A.R."/>
            <person name="Diallinas G."/>
            <person name="Emri T."/>
            <person name="Fekete E."/>
            <person name="Flipphi M."/>
            <person name="Freyberg S."/>
            <person name="Gallo A."/>
            <person name="Gournas C."/>
            <person name="Habgood R."/>
            <person name="Hainaut M."/>
            <person name="Harispe M.L."/>
            <person name="Henrissat B."/>
            <person name="Hilden K.S."/>
            <person name="Hope R."/>
            <person name="Hossain A."/>
            <person name="Karabika E."/>
            <person name="Karaffa L."/>
            <person name="Karanyi Z."/>
            <person name="Krasevec N."/>
            <person name="Kuo A."/>
            <person name="Kusch H."/>
            <person name="LaButti K."/>
            <person name="Lagendijk E.L."/>
            <person name="Lapidus A."/>
            <person name="Levasseur A."/>
            <person name="Lindquist E."/>
            <person name="Lipzen A."/>
            <person name="Logrieco A.F."/>
            <person name="MacCabe A."/>
            <person name="Maekelae M.R."/>
            <person name="Malavazi I."/>
            <person name="Melin P."/>
            <person name="Meyer V."/>
            <person name="Mielnichuk N."/>
            <person name="Miskei M."/>
            <person name="Molnar A.P."/>
            <person name="Mule G."/>
            <person name="Ngan C.Y."/>
            <person name="Orejas M."/>
            <person name="Orosz E."/>
            <person name="Ouedraogo J.P."/>
            <person name="Overkamp K.M."/>
            <person name="Park H.-S."/>
            <person name="Perrone G."/>
            <person name="Piumi F."/>
            <person name="Punt P.J."/>
            <person name="Ram A.F."/>
            <person name="Ramon A."/>
            <person name="Rauscher S."/>
            <person name="Record E."/>
            <person name="Riano-Pachon D.M."/>
            <person name="Robert V."/>
            <person name="Roehrig J."/>
            <person name="Ruller R."/>
            <person name="Salamov A."/>
            <person name="Salih N.S."/>
            <person name="Samson R.A."/>
            <person name="Sandor E."/>
            <person name="Sanguinetti M."/>
            <person name="Schuetze T."/>
            <person name="Sepcic K."/>
            <person name="Shelest E."/>
            <person name="Sherlock G."/>
            <person name="Sophianopoulou V."/>
            <person name="Squina F.M."/>
            <person name="Sun H."/>
            <person name="Susca A."/>
            <person name="Todd R.B."/>
            <person name="Tsang A."/>
            <person name="Unkles S.E."/>
            <person name="van de Wiele N."/>
            <person name="van Rossen-Uffink D."/>
            <person name="Oliveira J.V."/>
            <person name="Vesth T.C."/>
            <person name="Visser J."/>
            <person name="Yu J.-H."/>
            <person name="Zhou M."/>
            <person name="Andersen M.R."/>
            <person name="Archer D.B."/>
            <person name="Baker S.E."/>
            <person name="Benoit I."/>
            <person name="Brakhage A.A."/>
            <person name="Braus G.H."/>
            <person name="Fischer R."/>
            <person name="Frisvad J.C."/>
            <person name="Goldman G.H."/>
            <person name="Houbraken J."/>
            <person name="Oakley B."/>
            <person name="Pocsi I."/>
            <person name="Scazzocchio C."/>
            <person name="Seiboth B."/>
            <person name="vanKuyk P.A."/>
            <person name="Wortman J."/>
            <person name="Dyer P.S."/>
            <person name="Grigoriev I.V."/>
        </authorList>
    </citation>
    <scope>NUCLEOTIDE SEQUENCE [LARGE SCALE GENOMIC DNA]</scope>
    <source>
        <strain evidence="5">DTO 134E9</strain>
    </source>
</reference>
<dbReference type="Gene3D" id="3.40.50.720">
    <property type="entry name" value="NAD(P)-binding Rossmann-like Domain"/>
    <property type="match status" value="1"/>
</dbReference>
<evidence type="ECO:0000259" key="3">
    <source>
        <dbReference type="Pfam" id="PF01370"/>
    </source>
</evidence>